<name>A0A6A1TK61_NEOGA</name>
<dbReference type="RefSeq" id="WP_151040757.1">
    <property type="nucleotide sequence ID" value="NZ_VZUL01000002.1"/>
</dbReference>
<dbReference type="EMBL" id="VZUL01000002">
    <property type="protein sequence ID" value="KAB1085172.1"/>
    <property type="molecule type" value="Genomic_DNA"/>
</dbReference>
<accession>A0A6A1TK61</accession>
<comment type="caution">
    <text evidence="1">The sequence shown here is derived from an EMBL/GenBank/DDBJ whole genome shotgun (WGS) entry which is preliminary data.</text>
</comment>
<protein>
    <submittedName>
        <fullName evidence="1">Uncharacterized protein</fullName>
    </submittedName>
</protein>
<dbReference type="AlphaFoldDB" id="A0A6A1TK61"/>
<dbReference type="Proteomes" id="UP000386575">
    <property type="component" value="Unassembled WGS sequence"/>
</dbReference>
<evidence type="ECO:0000313" key="2">
    <source>
        <dbReference type="Proteomes" id="UP000386575"/>
    </source>
</evidence>
<sequence length="60" mass="6997">MKPLKIQRQYVAAQNHFDKKEYHDVLGILNKLLDVHKDPRHYALLGATLLKLKMLVSTQN</sequence>
<organism evidence="1 2">
    <name type="scientific">Neorhizobium galegae</name>
    <name type="common">Rhizobium galegae</name>
    <dbReference type="NCBI Taxonomy" id="399"/>
    <lineage>
        <taxon>Bacteria</taxon>
        <taxon>Pseudomonadati</taxon>
        <taxon>Pseudomonadota</taxon>
        <taxon>Alphaproteobacteria</taxon>
        <taxon>Hyphomicrobiales</taxon>
        <taxon>Rhizobiaceae</taxon>
        <taxon>Rhizobium/Agrobacterium group</taxon>
        <taxon>Neorhizobium</taxon>
    </lineage>
</organism>
<reference evidence="1 2" key="1">
    <citation type="submission" date="2019-09" db="EMBL/GenBank/DDBJ databases">
        <title>Genome sequencing of Ng87 strain.</title>
        <authorList>
            <person name="Karasev E.S."/>
            <person name="Andronov E."/>
        </authorList>
    </citation>
    <scope>NUCLEOTIDE SEQUENCE [LARGE SCALE GENOMIC DNA]</scope>
    <source>
        <strain evidence="1 2">Ng87</strain>
    </source>
</reference>
<evidence type="ECO:0000313" key="1">
    <source>
        <dbReference type="EMBL" id="KAB1085172.1"/>
    </source>
</evidence>
<proteinExistence type="predicted"/>
<gene>
    <name evidence="1" type="ORF">F4V91_01220</name>
</gene>